<keyword evidence="3" id="KW-1185">Reference proteome</keyword>
<organism evidence="2 3">
    <name type="scientific">Persicimonas caeni</name>
    <dbReference type="NCBI Taxonomy" id="2292766"/>
    <lineage>
        <taxon>Bacteria</taxon>
        <taxon>Deltaproteobacteria</taxon>
        <taxon>Bradymonadales</taxon>
        <taxon>Bradymonadaceae</taxon>
        <taxon>Persicimonas</taxon>
    </lineage>
</organism>
<dbReference type="Pfam" id="PF05494">
    <property type="entry name" value="MlaC"/>
    <property type="match status" value="1"/>
</dbReference>
<dbReference type="InterPro" id="IPR008869">
    <property type="entry name" value="MlaC/ttg2D"/>
</dbReference>
<reference evidence="2 3" key="1">
    <citation type="submission" date="2019-06" db="EMBL/GenBank/DDBJ databases">
        <title>Persicimonas caeni gen. nov., sp. nov., a predatory bacterium isolated from solar saltern.</title>
        <authorList>
            <person name="Wang S."/>
        </authorList>
    </citation>
    <scope>NUCLEOTIDE SEQUENCE [LARGE SCALE GENOMIC DNA]</scope>
    <source>
        <strain evidence="2 3">YN101</strain>
    </source>
</reference>
<dbReference type="PANTHER" id="PTHR36573">
    <property type="entry name" value="INTERMEMBRANE PHOSPHOLIPID TRANSPORT SYSTEM BINDING PROTEIN MLAC"/>
    <property type="match status" value="1"/>
</dbReference>
<dbReference type="AlphaFoldDB" id="A0A4Y6Q1H8"/>
<dbReference type="Proteomes" id="UP000315995">
    <property type="component" value="Chromosome"/>
</dbReference>
<name>A0A4Y6Q1H8_PERCE</name>
<accession>A0A5B8YJ37</accession>
<evidence type="ECO:0000313" key="2">
    <source>
        <dbReference type="EMBL" id="QDG54438.1"/>
    </source>
</evidence>
<feature type="chain" id="PRO_5030106851" evidence="1">
    <location>
        <begin position="29"/>
        <end position="204"/>
    </location>
</feature>
<evidence type="ECO:0000256" key="1">
    <source>
        <dbReference type="SAM" id="SignalP"/>
    </source>
</evidence>
<evidence type="ECO:0000313" key="3">
    <source>
        <dbReference type="Proteomes" id="UP000315995"/>
    </source>
</evidence>
<keyword evidence="1" id="KW-0732">Signal</keyword>
<accession>A0A4Y6Q1H8</accession>
<dbReference type="PANTHER" id="PTHR36573:SF1">
    <property type="entry name" value="INTERMEMBRANE PHOSPHOLIPID TRANSPORT SYSTEM BINDING PROTEIN MLAC"/>
    <property type="match status" value="1"/>
</dbReference>
<gene>
    <name evidence="2" type="ORF">FIV42_27940</name>
</gene>
<feature type="signal peptide" evidence="1">
    <location>
        <begin position="1"/>
        <end position="28"/>
    </location>
</feature>
<dbReference type="RefSeq" id="WP_141200882.1">
    <property type="nucleotide sequence ID" value="NZ_CP041186.1"/>
</dbReference>
<dbReference type="InterPro" id="IPR042245">
    <property type="entry name" value="Tgt2/MlaC_sf"/>
</dbReference>
<dbReference type="Gene3D" id="3.10.450.710">
    <property type="entry name" value="Tgt2/MlaC"/>
    <property type="match status" value="1"/>
</dbReference>
<proteinExistence type="predicted"/>
<dbReference type="EMBL" id="CP041186">
    <property type="protein sequence ID" value="QDG54438.1"/>
    <property type="molecule type" value="Genomic_DNA"/>
</dbReference>
<sequence length="204" mass="23381">MYRKFRKTLSTGVLAAAFILGAASPALAGPPTDFVKENAQEVGKLLQQKDSKERYAKFSKKVNEIIDYRELASRALGEHWKKRTPEEQEKFLSLLREMIEANYEGRLAGNTMGEDYEIKYLEEKTRGNLAIVKTSVKWDEGEKPVDYKLVKKDGGWVVYDIVADDISTLESYRDAYTDVIESDGWDKLISLMEKKVEELRAQKK</sequence>
<protein>
    <submittedName>
        <fullName evidence="2">ABC transporter substrate-binding protein</fullName>
    </submittedName>
</protein>
<dbReference type="OrthoDB" id="9798905at2"/>